<evidence type="ECO:0000313" key="2">
    <source>
        <dbReference type="Proteomes" id="UP000184368"/>
    </source>
</evidence>
<dbReference type="Proteomes" id="UP000184368">
    <property type="component" value="Unassembled WGS sequence"/>
</dbReference>
<dbReference type="AlphaFoldDB" id="A0A1M5ELD7"/>
<accession>A0A1M5ELD7</accession>
<keyword evidence="2" id="KW-1185">Reference proteome</keyword>
<protein>
    <submittedName>
        <fullName evidence="1">Uncharacterized protein</fullName>
    </submittedName>
</protein>
<sequence>MFTFKTDLFNFYIKRVKEVYQLSLSFPFDTNPGTCKDTYERLLETIYAIVDAGSLPAIEEIRQNLIGITEPKHIEAYHSYVQEKLEKLSAMFSAFKPKGIEWERSFDHLNLDKHVVSTRNGNNRTMRWASAGEDEDGQTPAAHLNASLDSIEHTIKRIRRLTDEIFTKSMDLKLKVDPVVEANHILSSVQSSNQFIKLNWLGQKNQIYQVLRKLKQDGLIGNSYNELADFLIQNVVGFHNTKKETVEKELKRGDLPKKGKRIDLDPE</sequence>
<reference evidence="1 2" key="1">
    <citation type="submission" date="2016-11" db="EMBL/GenBank/DDBJ databases">
        <authorList>
            <person name="Jaros S."/>
            <person name="Januszkiewicz K."/>
            <person name="Wedrychowicz H."/>
        </authorList>
    </citation>
    <scope>NUCLEOTIDE SEQUENCE [LARGE SCALE GENOMIC DNA]</scope>
    <source>
        <strain evidence="1 2">DSM 26897</strain>
    </source>
</reference>
<name>A0A1M5ELD7_9BACT</name>
<dbReference type="EMBL" id="FQUO01000012">
    <property type="protein sequence ID" value="SHF80025.1"/>
    <property type="molecule type" value="Genomic_DNA"/>
</dbReference>
<dbReference type="RefSeq" id="WP_073044975.1">
    <property type="nucleotide sequence ID" value="NZ_FQUO01000012.1"/>
</dbReference>
<dbReference type="OrthoDB" id="9923027at2"/>
<dbReference type="STRING" id="1302690.BUE76_04365"/>
<organism evidence="1 2">
    <name type="scientific">Cnuella takakiae</name>
    <dbReference type="NCBI Taxonomy" id="1302690"/>
    <lineage>
        <taxon>Bacteria</taxon>
        <taxon>Pseudomonadati</taxon>
        <taxon>Bacteroidota</taxon>
        <taxon>Chitinophagia</taxon>
        <taxon>Chitinophagales</taxon>
        <taxon>Chitinophagaceae</taxon>
        <taxon>Cnuella</taxon>
    </lineage>
</organism>
<proteinExistence type="predicted"/>
<evidence type="ECO:0000313" key="1">
    <source>
        <dbReference type="EMBL" id="SHF80025.1"/>
    </source>
</evidence>
<gene>
    <name evidence="1" type="ORF">SAMN05444008_11293</name>
</gene>